<reference evidence="1" key="1">
    <citation type="submission" date="2020-03" db="EMBL/GenBank/DDBJ databases">
        <title>A transcriptome and proteome of the tick Rhipicephalus microplus shaped by the genetic composition of its hosts and developmental stage.</title>
        <authorList>
            <person name="Garcia G.R."/>
            <person name="Ribeiro J.M.C."/>
            <person name="Maruyama S.R."/>
            <person name="Gardinasse L.G."/>
            <person name="Nelson K."/>
            <person name="Ferreira B.R."/>
            <person name="Andrade T.G."/>
            <person name="Santos I.K.F.M."/>
        </authorList>
    </citation>
    <scope>NUCLEOTIDE SEQUENCE</scope>
    <source>
        <strain evidence="1">NSGR</strain>
        <tissue evidence="1">Salivary glands</tissue>
    </source>
</reference>
<organism evidence="1">
    <name type="scientific">Rhipicephalus microplus</name>
    <name type="common">Cattle tick</name>
    <name type="synonym">Boophilus microplus</name>
    <dbReference type="NCBI Taxonomy" id="6941"/>
    <lineage>
        <taxon>Eukaryota</taxon>
        <taxon>Metazoa</taxon>
        <taxon>Ecdysozoa</taxon>
        <taxon>Arthropoda</taxon>
        <taxon>Chelicerata</taxon>
        <taxon>Arachnida</taxon>
        <taxon>Acari</taxon>
        <taxon>Parasitiformes</taxon>
        <taxon>Ixodida</taxon>
        <taxon>Ixodoidea</taxon>
        <taxon>Ixodidae</taxon>
        <taxon>Rhipicephalinae</taxon>
        <taxon>Rhipicephalus</taxon>
        <taxon>Boophilus</taxon>
    </lineage>
</organism>
<evidence type="ECO:0000313" key="1">
    <source>
        <dbReference type="EMBL" id="NIE47474.1"/>
    </source>
</evidence>
<dbReference type="EMBL" id="GIKN01005201">
    <property type="protein sequence ID" value="NIE47474.1"/>
    <property type="molecule type" value="Transcribed_RNA"/>
</dbReference>
<dbReference type="AlphaFoldDB" id="A0A6G5A944"/>
<proteinExistence type="predicted"/>
<accession>A0A6G5A944</accession>
<sequence length="155" mass="18074">MEVERKQRIAAMAVVLAELDDEALFFPVKRSCWQKDYIANKHLGMQYQLYRELLLSDSQEYRRLLRVSREQFVQLLSLVGPRIQRQDTVMRRAISAETRLQVTLRYLASGKCCTSVHFYSKHCSYCCIRDCSDLESLAFRGGITLCVVKRQQGLE</sequence>
<protein>
    <submittedName>
        <fullName evidence="1">Uncharacterized protein</fullName>
    </submittedName>
</protein>
<name>A0A6G5A944_RHIMP</name>
<dbReference type="VEuPathDB" id="VectorBase:LOC119181833"/>
<dbReference type="OrthoDB" id="6480886at2759"/>